<sequence>MWSWTNRIASIIPSRDSIISLVLCYSSRSISIKPYFILPPFTKIIRCSCHWFPLLGDYPINKSLCLANLHHLQHVLQDSILSPGHLFPPCLFLRLPLLHGIDSFFGFTLLLQSLEKHFVLPHPVLKLIYSNFFITKIILNYGLWISLPSGNIFFSKGRSDSIQIIAKPHLIKHHHHHLPWKNMDPTYKRFTLKVV</sequence>
<evidence type="ECO:0000313" key="2">
    <source>
        <dbReference type="Proteomes" id="UP001374535"/>
    </source>
</evidence>
<reference evidence="1 2" key="1">
    <citation type="journal article" date="2023" name="Life. Sci Alliance">
        <title>Evolutionary insights into 3D genome organization and epigenetic landscape of Vigna mungo.</title>
        <authorList>
            <person name="Junaid A."/>
            <person name="Singh B."/>
            <person name="Bhatia S."/>
        </authorList>
    </citation>
    <scope>NUCLEOTIDE SEQUENCE [LARGE SCALE GENOMIC DNA]</scope>
    <source>
        <strain evidence="1">Urdbean</strain>
    </source>
</reference>
<proteinExistence type="predicted"/>
<dbReference type="EMBL" id="CP144691">
    <property type="protein sequence ID" value="WVY95058.1"/>
    <property type="molecule type" value="Genomic_DNA"/>
</dbReference>
<name>A0AAQ3RH09_VIGMU</name>
<evidence type="ECO:0000313" key="1">
    <source>
        <dbReference type="EMBL" id="WVY95058.1"/>
    </source>
</evidence>
<keyword evidence="2" id="KW-1185">Reference proteome</keyword>
<gene>
    <name evidence="1" type="ORF">V8G54_034146</name>
</gene>
<organism evidence="1 2">
    <name type="scientific">Vigna mungo</name>
    <name type="common">Black gram</name>
    <name type="synonym">Phaseolus mungo</name>
    <dbReference type="NCBI Taxonomy" id="3915"/>
    <lineage>
        <taxon>Eukaryota</taxon>
        <taxon>Viridiplantae</taxon>
        <taxon>Streptophyta</taxon>
        <taxon>Embryophyta</taxon>
        <taxon>Tracheophyta</taxon>
        <taxon>Spermatophyta</taxon>
        <taxon>Magnoliopsida</taxon>
        <taxon>eudicotyledons</taxon>
        <taxon>Gunneridae</taxon>
        <taxon>Pentapetalae</taxon>
        <taxon>rosids</taxon>
        <taxon>fabids</taxon>
        <taxon>Fabales</taxon>
        <taxon>Fabaceae</taxon>
        <taxon>Papilionoideae</taxon>
        <taxon>50 kb inversion clade</taxon>
        <taxon>NPAAA clade</taxon>
        <taxon>indigoferoid/millettioid clade</taxon>
        <taxon>Phaseoleae</taxon>
        <taxon>Vigna</taxon>
    </lineage>
</organism>
<dbReference type="Proteomes" id="UP001374535">
    <property type="component" value="Chromosome 10"/>
</dbReference>
<dbReference type="AlphaFoldDB" id="A0AAQ3RH09"/>
<accession>A0AAQ3RH09</accession>
<protein>
    <submittedName>
        <fullName evidence="1">Uncharacterized protein</fullName>
    </submittedName>
</protein>